<dbReference type="SUPFAM" id="SSF117100">
    <property type="entry name" value="Beta-galactosidase LacA, domain 3"/>
    <property type="match status" value="1"/>
</dbReference>
<dbReference type="GO" id="GO:0004565">
    <property type="term" value="F:beta-galactosidase activity"/>
    <property type="evidence" value="ECO:0007669"/>
    <property type="project" value="UniProtKB-EC"/>
</dbReference>
<dbReference type="InterPro" id="IPR001944">
    <property type="entry name" value="Glycoside_Hdrlase_35"/>
</dbReference>
<dbReference type="InterPro" id="IPR019801">
    <property type="entry name" value="Glyco_hydro_35_CS"/>
</dbReference>
<dbReference type="GO" id="GO:0005975">
    <property type="term" value="P:carbohydrate metabolic process"/>
    <property type="evidence" value="ECO:0007669"/>
    <property type="project" value="InterPro"/>
</dbReference>
<evidence type="ECO:0000256" key="4">
    <source>
        <dbReference type="ARBA" id="ARBA00022729"/>
    </source>
</evidence>
<dbReference type="FunFam" id="3.20.20.80:FF:000040">
    <property type="entry name" value="Beta-galactosidase A"/>
    <property type="match status" value="1"/>
</dbReference>
<dbReference type="SUPFAM" id="SSF49785">
    <property type="entry name" value="Galactose-binding domain-like"/>
    <property type="match status" value="2"/>
</dbReference>
<reference evidence="12" key="1">
    <citation type="journal article" date="2023" name="Mol. Phylogenet. Evol.">
        <title>Genome-scale phylogeny and comparative genomics of the fungal order Sordariales.</title>
        <authorList>
            <person name="Hensen N."/>
            <person name="Bonometti L."/>
            <person name="Westerberg I."/>
            <person name="Brannstrom I.O."/>
            <person name="Guillou S."/>
            <person name="Cros-Aarteil S."/>
            <person name="Calhoun S."/>
            <person name="Haridas S."/>
            <person name="Kuo A."/>
            <person name="Mondo S."/>
            <person name="Pangilinan J."/>
            <person name="Riley R."/>
            <person name="LaButti K."/>
            <person name="Andreopoulos B."/>
            <person name="Lipzen A."/>
            <person name="Chen C."/>
            <person name="Yan M."/>
            <person name="Daum C."/>
            <person name="Ng V."/>
            <person name="Clum A."/>
            <person name="Steindorff A."/>
            <person name="Ohm R.A."/>
            <person name="Martin F."/>
            <person name="Silar P."/>
            <person name="Natvig D.O."/>
            <person name="Lalanne C."/>
            <person name="Gautier V."/>
            <person name="Ament-Velasquez S.L."/>
            <person name="Kruys A."/>
            <person name="Hutchinson M.I."/>
            <person name="Powell A.J."/>
            <person name="Barry K."/>
            <person name="Miller A.N."/>
            <person name="Grigoriev I.V."/>
            <person name="Debuchy R."/>
            <person name="Gladieux P."/>
            <person name="Hiltunen Thoren M."/>
            <person name="Johannesson H."/>
        </authorList>
    </citation>
    <scope>NUCLEOTIDE SEQUENCE</scope>
    <source>
        <strain evidence="12">CBS 990.96</strain>
    </source>
</reference>
<comment type="caution">
    <text evidence="12">The sequence shown here is derived from an EMBL/GenBank/DDBJ whole genome shotgun (WGS) entry which is preliminary data.</text>
</comment>
<dbReference type="InterPro" id="IPR036833">
    <property type="entry name" value="BetaGal_dom3_sf"/>
</dbReference>
<keyword evidence="7 8" id="KW-0326">Glycosidase</keyword>
<dbReference type="SMART" id="SM01029">
    <property type="entry name" value="BetaGal_dom2"/>
    <property type="match status" value="1"/>
</dbReference>
<evidence type="ECO:0000313" key="13">
    <source>
        <dbReference type="Proteomes" id="UP001301958"/>
    </source>
</evidence>
<dbReference type="Pfam" id="PF01301">
    <property type="entry name" value="Glyco_hydro_35"/>
    <property type="match status" value="1"/>
</dbReference>
<keyword evidence="6" id="KW-0325">Glycoprotein</keyword>
<name>A0AAN7BU69_9PEZI</name>
<organism evidence="12 13">
    <name type="scientific">Podospora fimiseda</name>
    <dbReference type="NCBI Taxonomy" id="252190"/>
    <lineage>
        <taxon>Eukaryota</taxon>
        <taxon>Fungi</taxon>
        <taxon>Dikarya</taxon>
        <taxon>Ascomycota</taxon>
        <taxon>Pezizomycotina</taxon>
        <taxon>Sordariomycetes</taxon>
        <taxon>Sordariomycetidae</taxon>
        <taxon>Sordariales</taxon>
        <taxon>Podosporaceae</taxon>
        <taxon>Podospora</taxon>
    </lineage>
</organism>
<dbReference type="Pfam" id="PF13363">
    <property type="entry name" value="BetaGal_dom3"/>
    <property type="match status" value="1"/>
</dbReference>
<feature type="chain" id="PRO_5042957437" description="Beta-galactosidase" evidence="10">
    <location>
        <begin position="22"/>
        <end position="1017"/>
    </location>
</feature>
<gene>
    <name evidence="12" type="ORF">QBC38DRAFT_497490</name>
</gene>
<reference evidence="12" key="2">
    <citation type="submission" date="2023-05" db="EMBL/GenBank/DDBJ databases">
        <authorList>
            <consortium name="Lawrence Berkeley National Laboratory"/>
            <person name="Steindorff A."/>
            <person name="Hensen N."/>
            <person name="Bonometti L."/>
            <person name="Westerberg I."/>
            <person name="Brannstrom I.O."/>
            <person name="Guillou S."/>
            <person name="Cros-Aarteil S."/>
            <person name="Calhoun S."/>
            <person name="Haridas S."/>
            <person name="Kuo A."/>
            <person name="Mondo S."/>
            <person name="Pangilinan J."/>
            <person name="Riley R."/>
            <person name="Labutti K."/>
            <person name="Andreopoulos B."/>
            <person name="Lipzen A."/>
            <person name="Chen C."/>
            <person name="Yanf M."/>
            <person name="Daum C."/>
            <person name="Ng V."/>
            <person name="Clum A."/>
            <person name="Ohm R."/>
            <person name="Martin F."/>
            <person name="Silar P."/>
            <person name="Natvig D."/>
            <person name="Lalanne C."/>
            <person name="Gautier V."/>
            <person name="Ament-Velasquez S.L."/>
            <person name="Kruys A."/>
            <person name="Hutchinson M.I."/>
            <person name="Powell A.J."/>
            <person name="Barry K."/>
            <person name="Miller A.N."/>
            <person name="Grigoriev I.V."/>
            <person name="Debuchy R."/>
            <person name="Gladieux P."/>
            <person name="Thoren M.H."/>
            <person name="Johannesson H."/>
        </authorList>
    </citation>
    <scope>NUCLEOTIDE SEQUENCE</scope>
    <source>
        <strain evidence="12">CBS 990.96</strain>
    </source>
</reference>
<protein>
    <recommendedName>
        <fullName evidence="3 8">Beta-galactosidase</fullName>
        <ecNumber evidence="3 8">3.2.1.23</ecNumber>
    </recommendedName>
</protein>
<evidence type="ECO:0000256" key="7">
    <source>
        <dbReference type="ARBA" id="ARBA00023295"/>
    </source>
</evidence>
<evidence type="ECO:0000313" key="12">
    <source>
        <dbReference type="EMBL" id="KAK4229542.1"/>
    </source>
</evidence>
<dbReference type="InterPro" id="IPR025300">
    <property type="entry name" value="BetaGal_jelly_roll_dom"/>
</dbReference>
<keyword evidence="5 8" id="KW-0378">Hydrolase</keyword>
<dbReference type="Proteomes" id="UP001301958">
    <property type="component" value="Unassembled WGS sequence"/>
</dbReference>
<comment type="catalytic activity">
    <reaction evidence="1 8">
        <text>Hydrolysis of terminal non-reducing beta-D-galactose residues in beta-D-galactosides.</text>
        <dbReference type="EC" id="3.2.1.23"/>
    </reaction>
</comment>
<accession>A0AAN7BU69</accession>
<proteinExistence type="inferred from homology"/>
<dbReference type="EC" id="3.2.1.23" evidence="3 8"/>
<evidence type="ECO:0000256" key="5">
    <source>
        <dbReference type="ARBA" id="ARBA00022801"/>
    </source>
</evidence>
<dbReference type="SUPFAM" id="SSF51011">
    <property type="entry name" value="Glycosyl hydrolase domain"/>
    <property type="match status" value="1"/>
</dbReference>
<evidence type="ECO:0000256" key="3">
    <source>
        <dbReference type="ARBA" id="ARBA00012756"/>
    </source>
</evidence>
<keyword evidence="4 10" id="KW-0732">Signal</keyword>
<evidence type="ECO:0000256" key="10">
    <source>
        <dbReference type="SAM" id="SignalP"/>
    </source>
</evidence>
<dbReference type="PROSITE" id="PS01182">
    <property type="entry name" value="GLYCOSYL_HYDROL_F35"/>
    <property type="match status" value="1"/>
</dbReference>
<dbReference type="Gene3D" id="3.20.20.80">
    <property type="entry name" value="Glycosidases"/>
    <property type="match status" value="1"/>
</dbReference>
<dbReference type="AlphaFoldDB" id="A0AAN7BU69"/>
<feature type="signal peptide" evidence="10">
    <location>
        <begin position="1"/>
        <end position="21"/>
    </location>
</feature>
<evidence type="ECO:0000256" key="6">
    <source>
        <dbReference type="ARBA" id="ARBA00023180"/>
    </source>
</evidence>
<comment type="similarity">
    <text evidence="2 9">Belongs to the glycosyl hydrolase 35 family.</text>
</comment>
<dbReference type="Gene3D" id="2.102.20.10">
    <property type="entry name" value="Beta-galactosidase, domain 2"/>
    <property type="match status" value="1"/>
</dbReference>
<dbReference type="InterPro" id="IPR017853">
    <property type="entry name" value="GH"/>
</dbReference>
<feature type="domain" description="Beta-galactosidase" evidence="11">
    <location>
        <begin position="387"/>
        <end position="566"/>
    </location>
</feature>
<evidence type="ECO:0000256" key="2">
    <source>
        <dbReference type="ARBA" id="ARBA00009809"/>
    </source>
</evidence>
<dbReference type="InterPro" id="IPR025972">
    <property type="entry name" value="BetaGal_dom3"/>
</dbReference>
<dbReference type="Gene3D" id="2.60.120.260">
    <property type="entry name" value="Galactose-binding domain-like"/>
    <property type="match status" value="2"/>
</dbReference>
<dbReference type="PRINTS" id="PR00742">
    <property type="entry name" value="GLHYDRLASE35"/>
</dbReference>
<evidence type="ECO:0000256" key="8">
    <source>
        <dbReference type="RuleBase" id="RU000675"/>
    </source>
</evidence>
<sequence length="1017" mass="111712">MRFPSLIAVVGLLVFSTFALALPFDGNASKPRVNATHTIEWDKHSLIIDGRRVMIYSGEFHPFRLPVSTLWQDVLEKIKAMGFNAVSFYINWALLEGKPGEFRSEGIFSIGKFCTVAADVGLYVVARPGPYINAEVSGGGFPGWLQRIKGHLRTTDADYLAATNNYASNVAQILSLYDINNGGPVILYQPENEYTIPADGFTVPDPQYMQDVEDQARTGGVRAPFMNNDAFAAGNNRPNTGAGSVDIYGYDSYPWGLDCSISDWPVGGLNTDMASLHANMSPETPLSLPEFQGGSYSSWGDAGFEKCAQLFNHEQVRVLYKNNYAAGVAVFNIYMIFGGTNWGNLGTTDGYTSYDYAAAIAEDRTVAREKYSELKLEANFLKVSPGYLETYPDPNVSVGVYSENTNLAVTRLFGINGGFYVVRNNDYSSKNTLSYNLRVSTSQGDYLVPTNGKSLALYGRDSKIYVTDYPIGFHTLIHCTAEIFTWKSYHDKTVVVLYGEVGESHELSLASPLDVASRVASPGVNIVTNRSDIAALVSWDTTLYRQYARIDNVEMLLVDRNSAYKFWTTEISNADLPDLIIKGPYLVREATIKDDLTADGWTTATATLYVRADFNETTDIEIIGVPQNVTSLAINKVSTPFKIDSDGHWLATVYYQPPSLNLPVDLTSLKWKYLDSLPEIQQQYDDSAWQTANLITNNTYVTAPNTSVSLYGSDYGFHAGVLIFRGHFAATGQESSFQVTVQGGDAMACSVWLDDVHQISWAGSSHMPSAGVIFSINTLEAGSKHVFTVLVDNMGLEENIAVGGDDMKTPRGIMQYNFYDSASGVIENEISWKITGNLGGEDYKDKGRGPLNEGGFFAERMGYHLPGAPHENFTDIATSPFIGVNVPGVQFWTTEVELDIPSDRWDVPLAFQFGGDQPPPKAEYRLLLFVNGFQFGRYIPHIGPQTLFPVPEGILNYKGNNTIALLLWTTGAGNGAKILGGLKLVVSSGVPILTGRYDVIPVMDGLVEGWKERDGAY</sequence>
<dbReference type="PANTHER" id="PTHR23421">
    <property type="entry name" value="BETA-GALACTOSIDASE RELATED"/>
    <property type="match status" value="1"/>
</dbReference>
<dbReference type="EMBL" id="MU865307">
    <property type="protein sequence ID" value="KAK4229542.1"/>
    <property type="molecule type" value="Genomic_DNA"/>
</dbReference>
<dbReference type="SUPFAM" id="SSF51445">
    <property type="entry name" value="(Trans)glycosidases"/>
    <property type="match status" value="1"/>
</dbReference>
<dbReference type="Pfam" id="PF10435">
    <property type="entry name" value="BetaGal_dom2"/>
    <property type="match status" value="1"/>
</dbReference>
<dbReference type="InterPro" id="IPR031330">
    <property type="entry name" value="Gly_Hdrlase_35_cat"/>
</dbReference>
<evidence type="ECO:0000259" key="11">
    <source>
        <dbReference type="SMART" id="SM01029"/>
    </source>
</evidence>
<dbReference type="InterPro" id="IPR008979">
    <property type="entry name" value="Galactose-bd-like_sf"/>
</dbReference>
<keyword evidence="13" id="KW-1185">Reference proteome</keyword>
<dbReference type="InterPro" id="IPR037110">
    <property type="entry name" value="Betagal_dom2_sf"/>
</dbReference>
<dbReference type="Gene3D" id="2.60.390.10">
    <property type="entry name" value="Beta-galactosidase, domain 3"/>
    <property type="match status" value="1"/>
</dbReference>
<evidence type="ECO:0000256" key="1">
    <source>
        <dbReference type="ARBA" id="ARBA00001412"/>
    </source>
</evidence>
<dbReference type="InterPro" id="IPR018954">
    <property type="entry name" value="Betagal_dom2"/>
</dbReference>
<evidence type="ECO:0000256" key="9">
    <source>
        <dbReference type="RuleBase" id="RU003679"/>
    </source>
</evidence>
<dbReference type="Pfam" id="PF13364">
    <property type="entry name" value="BetaGal_ABD2"/>
    <property type="match status" value="2"/>
</dbReference>